<feature type="region of interest" description="Disordered" evidence="1">
    <location>
        <begin position="1"/>
        <end position="32"/>
    </location>
</feature>
<reference evidence="2 3" key="1">
    <citation type="journal article" date="2020" name="ISME J.">
        <title>Uncovering the hidden diversity of litter-decomposition mechanisms in mushroom-forming fungi.</title>
        <authorList>
            <person name="Floudas D."/>
            <person name="Bentzer J."/>
            <person name="Ahren D."/>
            <person name="Johansson T."/>
            <person name="Persson P."/>
            <person name="Tunlid A."/>
        </authorList>
    </citation>
    <scope>NUCLEOTIDE SEQUENCE [LARGE SCALE GENOMIC DNA]</scope>
    <source>
        <strain evidence="2 3">CBS 146.42</strain>
    </source>
</reference>
<evidence type="ECO:0008006" key="4">
    <source>
        <dbReference type="Google" id="ProtNLM"/>
    </source>
</evidence>
<evidence type="ECO:0000256" key="1">
    <source>
        <dbReference type="SAM" id="MobiDB-lite"/>
    </source>
</evidence>
<name>A0A8H5CZS6_9AGAR</name>
<dbReference type="Proteomes" id="UP000559027">
    <property type="component" value="Unassembled WGS sequence"/>
</dbReference>
<evidence type="ECO:0000313" key="2">
    <source>
        <dbReference type="EMBL" id="KAF5350116.1"/>
    </source>
</evidence>
<sequence length="513" mass="56993">MTTNLCRSGSESPRNTASKSRKSPHHALPCHPRPPFVPFALSMPPRRAKKAKTSTVEAEGIAASGTTAAEVQTTISGDNGKCKFVEMPLELLLEIMSYFPAVPVPTSRRFNTPVLPPSVFERWDTLRALSQTCRLWRSIFYPMVWERMEACAIRQLKLDTKSGSGNQTPAAASSAPKPEIDIYEFRGDDIPVSWYKGVSRLLEKVSKGLSSDPQAAQHVRTVNVSLTRCSPGTVLPAFVECLEKLPNLETLQILRAHSQMSSMITDYFQRHTFPQIRTVIVPEQGHEILRCCPNARKVICNYGDGSKIITGLAKCCKNIEVVEGITANKNFLKRLVKGCPNIRELKLETGIEQNTTDVLKALEPLKILTRLEFQLGRSYADIYHTVPLITQIVKGGKSLLDNRVPGKKSLKLFYVPRSYHGIPALFDRWTITPSIFMLASGYDFIDTCALSPTTMLPTKDLPPPVTLDVPVIQPQAFTSTTIQSKQMKQQIAQSTYPTPAISPQAREPPHRAP</sequence>
<organism evidence="2 3">
    <name type="scientific">Leucocoprinus leucothites</name>
    <dbReference type="NCBI Taxonomy" id="201217"/>
    <lineage>
        <taxon>Eukaryota</taxon>
        <taxon>Fungi</taxon>
        <taxon>Dikarya</taxon>
        <taxon>Basidiomycota</taxon>
        <taxon>Agaricomycotina</taxon>
        <taxon>Agaricomycetes</taxon>
        <taxon>Agaricomycetidae</taxon>
        <taxon>Agaricales</taxon>
        <taxon>Agaricineae</taxon>
        <taxon>Agaricaceae</taxon>
        <taxon>Leucocoprinus</taxon>
    </lineage>
</organism>
<keyword evidence="3" id="KW-1185">Reference proteome</keyword>
<dbReference type="AlphaFoldDB" id="A0A8H5CZS6"/>
<accession>A0A8H5CZS6</accession>
<dbReference type="InterPro" id="IPR032675">
    <property type="entry name" value="LRR_dom_sf"/>
</dbReference>
<dbReference type="EMBL" id="JAACJO010000015">
    <property type="protein sequence ID" value="KAF5350116.1"/>
    <property type="molecule type" value="Genomic_DNA"/>
</dbReference>
<dbReference type="OrthoDB" id="3251070at2759"/>
<comment type="caution">
    <text evidence="2">The sequence shown here is derived from an EMBL/GenBank/DDBJ whole genome shotgun (WGS) entry which is preliminary data.</text>
</comment>
<dbReference type="Gene3D" id="3.80.10.10">
    <property type="entry name" value="Ribonuclease Inhibitor"/>
    <property type="match status" value="1"/>
</dbReference>
<feature type="region of interest" description="Disordered" evidence="1">
    <location>
        <begin position="488"/>
        <end position="513"/>
    </location>
</feature>
<evidence type="ECO:0000313" key="3">
    <source>
        <dbReference type="Proteomes" id="UP000559027"/>
    </source>
</evidence>
<proteinExistence type="predicted"/>
<gene>
    <name evidence="2" type="ORF">D9756_009218</name>
</gene>
<protein>
    <recommendedName>
        <fullName evidence="4">F-box domain-containing protein</fullName>
    </recommendedName>
</protein>
<feature type="compositionally biased region" description="Polar residues" evidence="1">
    <location>
        <begin position="488"/>
        <end position="497"/>
    </location>
</feature>
<feature type="compositionally biased region" description="Polar residues" evidence="1">
    <location>
        <begin position="1"/>
        <end position="18"/>
    </location>
</feature>